<evidence type="ECO:0000313" key="2">
    <source>
        <dbReference type="EMBL" id="GAT54546.1"/>
    </source>
</evidence>
<evidence type="ECO:0008006" key="4">
    <source>
        <dbReference type="Google" id="ProtNLM"/>
    </source>
</evidence>
<name>A0ABQ0LU02_MYCCL</name>
<gene>
    <name evidence="2" type="ORF">MCHLO_11393</name>
</gene>
<keyword evidence="3" id="KW-1185">Reference proteome</keyword>
<accession>A0ABQ0LU02</accession>
<feature type="region of interest" description="Disordered" evidence="1">
    <location>
        <begin position="435"/>
        <end position="454"/>
    </location>
</feature>
<dbReference type="EMBL" id="DF848688">
    <property type="protein sequence ID" value="GAT54546.1"/>
    <property type="molecule type" value="Genomic_DNA"/>
</dbReference>
<evidence type="ECO:0000313" key="3">
    <source>
        <dbReference type="Proteomes" id="UP000815677"/>
    </source>
</evidence>
<proteinExistence type="predicted"/>
<dbReference type="InterPro" id="IPR032675">
    <property type="entry name" value="LRR_dom_sf"/>
</dbReference>
<dbReference type="Proteomes" id="UP000815677">
    <property type="component" value="Unassembled WGS sequence"/>
</dbReference>
<dbReference type="Gene3D" id="3.80.10.10">
    <property type="entry name" value="Ribonuclease Inhibitor"/>
    <property type="match status" value="1"/>
</dbReference>
<sequence length="710" mass="80784">MAAATAPIRGGFSSPHLAKESNPLIWALRSGYRPPTPAAVEQFTNVLTSISTDLARYKRDALTSSLAESRRLQSEHNRLLLVYRIYGSIFAPIHKLPPELLLEIFQWIQAAETTQGPALGPYGTPLPMWQNSIGGVCYRWHQFLASESRFWTVFQARAIRPALIPYAAHVVSRCLSRSGTRSLRFSVEVCHERAAHERILEPLLRNAERWQDATLFLTSLPRDLAQLANLKNRVPRLVSLDIRYGFQGLETLDAFENAPMLHNVSCDLYMPRLPWRQLRRVKFLFQFLDNVPSLRFLSQVSRDCQVEIVAAGMPAIDRPNPGLTSPLPVFDSGILSLRLTFPILHIPVHTFFTLFRCPDLRTLALQGPPRKRNWSRLGIQTLLRRSPMLVTLTLWKVHITDGELLACLRATPLLEELFCQDNCVHARQAIVEARPSPPPREEVTPAHKPLQRYDDSSSSDVSPFLGLAWVFYLQPAHASTIVPPSEHIFLWDEPIPPNMAVRRPLMPSLPHRPASPPPRVELAADVDQSRLFGAPRAGHPLPSLYPVFRPSGTGIFKPVPRHITRPKKPNRPAEDRTVLTPALLRKLAPRHRADESKHVLVPHLRTFAVASFFKAKKPERLDEALCEFVRSRARTHDAERERRFKLQLTVLVDHSLTADTKEEYVEAKESKLREVLGVEIVREGVQGRLRVEFVDEDDLQTMWDEERMWG</sequence>
<organism evidence="2 3">
    <name type="scientific">Mycena chlorophos</name>
    <name type="common">Agaric fungus</name>
    <name type="synonym">Agaricus chlorophos</name>
    <dbReference type="NCBI Taxonomy" id="658473"/>
    <lineage>
        <taxon>Eukaryota</taxon>
        <taxon>Fungi</taxon>
        <taxon>Dikarya</taxon>
        <taxon>Basidiomycota</taxon>
        <taxon>Agaricomycotina</taxon>
        <taxon>Agaricomycetes</taxon>
        <taxon>Agaricomycetidae</taxon>
        <taxon>Agaricales</taxon>
        <taxon>Marasmiineae</taxon>
        <taxon>Mycenaceae</taxon>
        <taxon>Mycena</taxon>
    </lineage>
</organism>
<reference evidence="2" key="1">
    <citation type="submission" date="2014-09" db="EMBL/GenBank/DDBJ databases">
        <title>Genome sequence of the luminous mushroom Mycena chlorophos for searching fungal bioluminescence genes.</title>
        <authorList>
            <person name="Tanaka Y."/>
            <person name="Kasuga D."/>
            <person name="Oba Y."/>
            <person name="Hase S."/>
            <person name="Sato K."/>
            <person name="Oba Y."/>
            <person name="Sakakibara Y."/>
        </authorList>
    </citation>
    <scope>NUCLEOTIDE SEQUENCE</scope>
</reference>
<protein>
    <recommendedName>
        <fullName evidence="4">F-box domain-containing protein</fullName>
    </recommendedName>
</protein>
<evidence type="ECO:0000256" key="1">
    <source>
        <dbReference type="SAM" id="MobiDB-lite"/>
    </source>
</evidence>
<feature type="compositionally biased region" description="Basic and acidic residues" evidence="1">
    <location>
        <begin position="439"/>
        <end position="454"/>
    </location>
</feature>